<reference evidence="1 2" key="1">
    <citation type="journal article" date="2017" name="DNA Res.">
        <title>Complete genome sequence and expression profile of the commercial lytic enzyme producer Lysobacter enzymogenes M497-1.</title>
        <authorList>
            <person name="Takami H."/>
            <person name="Toyoda A."/>
            <person name="Uchiyama I."/>
            <person name="Itoh T."/>
            <person name="Takaki Y."/>
            <person name="Arai W."/>
            <person name="Nishi S."/>
            <person name="Kawai M."/>
            <person name="Shinya K."/>
            <person name="Ikeda H."/>
        </authorList>
    </citation>
    <scope>NUCLEOTIDE SEQUENCE [LARGE SCALE GENOMIC DNA]</scope>
    <source>
        <strain evidence="1 2">M497-1</strain>
    </source>
</reference>
<dbReference type="GeneID" id="83063318"/>
<organism evidence="1 2">
    <name type="scientific">Lysobacter enzymogenes</name>
    <dbReference type="NCBI Taxonomy" id="69"/>
    <lineage>
        <taxon>Bacteria</taxon>
        <taxon>Pseudomonadati</taxon>
        <taxon>Pseudomonadota</taxon>
        <taxon>Gammaproteobacteria</taxon>
        <taxon>Lysobacterales</taxon>
        <taxon>Lysobacteraceae</taxon>
        <taxon>Lysobacter</taxon>
    </lineage>
</organism>
<dbReference type="AlphaFoldDB" id="A0AAU9AJD0"/>
<evidence type="ECO:0000313" key="2">
    <source>
        <dbReference type="Proteomes" id="UP000218824"/>
    </source>
</evidence>
<evidence type="ECO:0008006" key="3">
    <source>
        <dbReference type="Google" id="ProtNLM"/>
    </source>
</evidence>
<accession>A0AAU9AJD0</accession>
<sequence length="184" mass="21331">MSKIDVHMLVLGTERPDWKAQAIASIPTDICTLRIVDGIPGHIGQARVRAYKLGDAEFVSSLDPDDWVEPSTFELCLDFLERHPRCPGVVSLEIVHDYFKRRTYMTRNKHGLKVYRRKWLETRYFEMEDDPAVSTGIKTSSRPEVLQLPVMGLHWRKYPSDAFLLRKRFGLHADHPTEVDLLKK</sequence>
<protein>
    <recommendedName>
        <fullName evidence="3">Glycosyltransferase</fullName>
    </recommendedName>
</protein>
<dbReference type="KEGG" id="lem:LEN_1446"/>
<dbReference type="RefSeq" id="WP_096377191.1">
    <property type="nucleotide sequence ID" value="NZ_AP014940.1"/>
</dbReference>
<gene>
    <name evidence="1" type="ORF">LEN_1446</name>
</gene>
<dbReference type="EMBL" id="AP014940">
    <property type="protein sequence ID" value="BAV96933.1"/>
    <property type="molecule type" value="Genomic_DNA"/>
</dbReference>
<dbReference type="InterPro" id="IPR029044">
    <property type="entry name" value="Nucleotide-diphossugar_trans"/>
</dbReference>
<evidence type="ECO:0000313" key="1">
    <source>
        <dbReference type="EMBL" id="BAV96933.1"/>
    </source>
</evidence>
<dbReference type="CDD" id="cd00761">
    <property type="entry name" value="Glyco_tranf_GTA_type"/>
    <property type="match status" value="1"/>
</dbReference>
<dbReference type="Gene3D" id="3.90.550.10">
    <property type="entry name" value="Spore Coat Polysaccharide Biosynthesis Protein SpsA, Chain A"/>
    <property type="match status" value="1"/>
</dbReference>
<name>A0AAU9AJD0_LYSEN</name>
<proteinExistence type="predicted"/>
<dbReference type="Proteomes" id="UP000218824">
    <property type="component" value="Chromosome"/>
</dbReference>
<dbReference type="SUPFAM" id="SSF53448">
    <property type="entry name" value="Nucleotide-diphospho-sugar transferases"/>
    <property type="match status" value="1"/>
</dbReference>